<reference evidence="2 3" key="3">
    <citation type="journal article" date="2013" name="Rice">
        <title>Improvement of the Oryza sativa Nipponbare reference genome using next generation sequence and optical map data.</title>
        <authorList>
            <person name="Kawahara Y."/>
            <person name="de la Bastide M."/>
            <person name="Hamilton J.P."/>
            <person name="Kanamori H."/>
            <person name="McCombie W.R."/>
            <person name="Ouyang S."/>
            <person name="Schwartz D.C."/>
            <person name="Tanaka T."/>
            <person name="Wu J."/>
            <person name="Zhou S."/>
            <person name="Childs K.L."/>
            <person name="Davidson R.M."/>
            <person name="Lin H."/>
            <person name="Quesada-Ocampo L."/>
            <person name="Vaillancourt B."/>
            <person name="Sakai H."/>
            <person name="Lee S.S."/>
            <person name="Kim J."/>
            <person name="Numa H."/>
            <person name="Itoh T."/>
            <person name="Buell C.R."/>
            <person name="Matsumoto T."/>
        </authorList>
    </citation>
    <scope>NUCLEOTIDE SEQUENCE [LARGE SCALE GENOMIC DNA]</scope>
    <source>
        <strain evidence="3">cv. Nipponbare</strain>
    </source>
</reference>
<organism evidence="2 3">
    <name type="scientific">Oryza sativa subsp. japonica</name>
    <name type="common">Rice</name>
    <dbReference type="NCBI Taxonomy" id="39947"/>
    <lineage>
        <taxon>Eukaryota</taxon>
        <taxon>Viridiplantae</taxon>
        <taxon>Streptophyta</taxon>
        <taxon>Embryophyta</taxon>
        <taxon>Tracheophyta</taxon>
        <taxon>Spermatophyta</taxon>
        <taxon>Magnoliopsida</taxon>
        <taxon>Liliopsida</taxon>
        <taxon>Poales</taxon>
        <taxon>Poaceae</taxon>
        <taxon>BOP clade</taxon>
        <taxon>Oryzoideae</taxon>
        <taxon>Oryzeae</taxon>
        <taxon>Oryzinae</taxon>
        <taxon>Oryza</taxon>
        <taxon>Oryza sativa</taxon>
    </lineage>
</organism>
<proteinExistence type="predicted"/>
<dbReference type="InParanoid" id="A0A0P0XF62"/>
<feature type="non-terminal residue" evidence="2">
    <location>
        <position position="1"/>
    </location>
</feature>
<dbReference type="EMBL" id="AP014964">
    <property type="protein sequence ID" value="BAT04968.1"/>
    <property type="molecule type" value="Genomic_DNA"/>
</dbReference>
<reference evidence="3" key="1">
    <citation type="journal article" date="2005" name="Nature">
        <title>The map-based sequence of the rice genome.</title>
        <authorList>
            <consortium name="International rice genome sequencing project (IRGSP)"/>
            <person name="Matsumoto T."/>
            <person name="Wu J."/>
            <person name="Kanamori H."/>
            <person name="Katayose Y."/>
            <person name="Fujisawa M."/>
            <person name="Namiki N."/>
            <person name="Mizuno H."/>
            <person name="Yamamoto K."/>
            <person name="Antonio B.A."/>
            <person name="Baba T."/>
            <person name="Sakata K."/>
            <person name="Nagamura Y."/>
            <person name="Aoki H."/>
            <person name="Arikawa K."/>
            <person name="Arita K."/>
            <person name="Bito T."/>
            <person name="Chiden Y."/>
            <person name="Fujitsuka N."/>
            <person name="Fukunaka R."/>
            <person name="Hamada M."/>
            <person name="Harada C."/>
            <person name="Hayashi A."/>
            <person name="Hijishita S."/>
            <person name="Honda M."/>
            <person name="Hosokawa S."/>
            <person name="Ichikawa Y."/>
            <person name="Idonuma A."/>
            <person name="Iijima M."/>
            <person name="Ikeda M."/>
            <person name="Ikeno M."/>
            <person name="Ito K."/>
            <person name="Ito S."/>
            <person name="Ito T."/>
            <person name="Ito Y."/>
            <person name="Ito Y."/>
            <person name="Iwabuchi A."/>
            <person name="Kamiya K."/>
            <person name="Karasawa W."/>
            <person name="Kurita K."/>
            <person name="Katagiri S."/>
            <person name="Kikuta A."/>
            <person name="Kobayashi H."/>
            <person name="Kobayashi N."/>
            <person name="Machita K."/>
            <person name="Maehara T."/>
            <person name="Masukawa M."/>
            <person name="Mizubayashi T."/>
            <person name="Mukai Y."/>
            <person name="Nagasaki H."/>
            <person name="Nagata Y."/>
            <person name="Naito S."/>
            <person name="Nakashima M."/>
            <person name="Nakama Y."/>
            <person name="Nakamichi Y."/>
            <person name="Nakamura M."/>
            <person name="Meguro A."/>
            <person name="Negishi M."/>
            <person name="Ohta I."/>
            <person name="Ohta T."/>
            <person name="Okamoto M."/>
            <person name="Ono N."/>
            <person name="Saji S."/>
            <person name="Sakaguchi M."/>
            <person name="Sakai K."/>
            <person name="Shibata M."/>
            <person name="Shimokawa T."/>
            <person name="Song J."/>
            <person name="Takazaki Y."/>
            <person name="Terasawa K."/>
            <person name="Tsugane M."/>
            <person name="Tsuji K."/>
            <person name="Ueda S."/>
            <person name="Waki K."/>
            <person name="Yamagata H."/>
            <person name="Yamamoto M."/>
            <person name="Yamamoto S."/>
            <person name="Yamane H."/>
            <person name="Yoshiki S."/>
            <person name="Yoshihara R."/>
            <person name="Yukawa K."/>
            <person name="Zhong H."/>
            <person name="Yano M."/>
            <person name="Yuan Q."/>
            <person name="Ouyang S."/>
            <person name="Liu J."/>
            <person name="Jones K.M."/>
            <person name="Gansberger K."/>
            <person name="Moffat K."/>
            <person name="Hill J."/>
            <person name="Bera J."/>
            <person name="Fadrosh D."/>
            <person name="Jin S."/>
            <person name="Johri S."/>
            <person name="Kim M."/>
            <person name="Overton L."/>
            <person name="Reardon M."/>
            <person name="Tsitrin T."/>
            <person name="Vuong H."/>
            <person name="Weaver B."/>
            <person name="Ciecko A."/>
            <person name="Tallon L."/>
            <person name="Jackson J."/>
            <person name="Pai G."/>
            <person name="Aken S.V."/>
            <person name="Utterback T."/>
            <person name="Reidmuller S."/>
            <person name="Feldblyum T."/>
            <person name="Hsiao J."/>
            <person name="Zismann V."/>
            <person name="Iobst S."/>
            <person name="de Vazeille A.R."/>
            <person name="Buell C.R."/>
            <person name="Ying K."/>
            <person name="Li Y."/>
            <person name="Lu T."/>
            <person name="Huang Y."/>
            <person name="Zhao Q."/>
            <person name="Feng Q."/>
            <person name="Zhang L."/>
            <person name="Zhu J."/>
            <person name="Weng Q."/>
            <person name="Mu J."/>
            <person name="Lu Y."/>
            <person name="Fan D."/>
            <person name="Liu Y."/>
            <person name="Guan J."/>
            <person name="Zhang Y."/>
            <person name="Yu S."/>
            <person name="Liu X."/>
            <person name="Zhang Y."/>
            <person name="Hong G."/>
            <person name="Han B."/>
            <person name="Choisne N."/>
            <person name="Demange N."/>
            <person name="Orjeda G."/>
            <person name="Samain S."/>
            <person name="Cattolico L."/>
            <person name="Pelletier E."/>
            <person name="Couloux A."/>
            <person name="Segurens B."/>
            <person name="Wincker P."/>
            <person name="D'Hont A."/>
            <person name="Scarpelli C."/>
            <person name="Weissenbach J."/>
            <person name="Salanoubat M."/>
            <person name="Quetier F."/>
            <person name="Yu Y."/>
            <person name="Kim H.R."/>
            <person name="Rambo T."/>
            <person name="Currie J."/>
            <person name="Collura K."/>
            <person name="Luo M."/>
            <person name="Yang T."/>
            <person name="Ammiraju J.S.S."/>
            <person name="Engler F."/>
            <person name="Soderlund C."/>
            <person name="Wing R.A."/>
            <person name="Palmer L.E."/>
            <person name="de la Bastide M."/>
            <person name="Spiegel L."/>
            <person name="Nascimento L."/>
            <person name="Zutavern T."/>
            <person name="O'Shaughnessy A."/>
            <person name="Dike S."/>
            <person name="Dedhia N."/>
            <person name="Preston R."/>
            <person name="Balija V."/>
            <person name="McCombie W.R."/>
            <person name="Chow T."/>
            <person name="Chen H."/>
            <person name="Chung M."/>
            <person name="Chen C."/>
            <person name="Shaw J."/>
            <person name="Wu H."/>
            <person name="Hsiao K."/>
            <person name="Chao Y."/>
            <person name="Chu M."/>
            <person name="Cheng C."/>
            <person name="Hour A."/>
            <person name="Lee P."/>
            <person name="Lin S."/>
            <person name="Lin Y."/>
            <person name="Liou J."/>
            <person name="Liu S."/>
            <person name="Hsing Y."/>
            <person name="Raghuvanshi S."/>
            <person name="Mohanty A."/>
            <person name="Bharti A.K."/>
            <person name="Gaur A."/>
            <person name="Gupta V."/>
            <person name="Kumar D."/>
            <person name="Ravi V."/>
            <person name="Vij S."/>
            <person name="Kapur A."/>
            <person name="Khurana P."/>
            <person name="Khurana P."/>
            <person name="Khurana J.P."/>
            <person name="Tyagi A.K."/>
            <person name="Gaikwad K."/>
            <person name="Singh A."/>
            <person name="Dalal V."/>
            <person name="Srivastava S."/>
            <person name="Dixit A."/>
            <person name="Pal A.K."/>
            <person name="Ghazi I.A."/>
            <person name="Yadav M."/>
            <person name="Pandit A."/>
            <person name="Bhargava A."/>
            <person name="Sureshbabu K."/>
            <person name="Batra K."/>
            <person name="Sharma T.R."/>
            <person name="Mohapatra T."/>
            <person name="Singh N.K."/>
            <person name="Messing J."/>
            <person name="Nelson A.B."/>
            <person name="Fuks G."/>
            <person name="Kavchok S."/>
            <person name="Keizer G."/>
            <person name="Linton E."/>
            <person name="Llaca V."/>
            <person name="Song R."/>
            <person name="Tanyolac B."/>
            <person name="Young S."/>
            <person name="Ho-Il K."/>
            <person name="Hahn J.H."/>
            <person name="Sangsakoo G."/>
            <person name="Vanavichit A."/>
            <person name="de Mattos Luiz.A.T."/>
            <person name="Zimmer P.D."/>
            <person name="Malone G."/>
            <person name="Dellagostin O."/>
            <person name="de Oliveira A.C."/>
            <person name="Bevan M."/>
            <person name="Bancroft I."/>
            <person name="Minx P."/>
            <person name="Cordum H."/>
            <person name="Wilson R."/>
            <person name="Cheng Z."/>
            <person name="Jin W."/>
            <person name="Jiang J."/>
            <person name="Leong S.A."/>
            <person name="Iwama H."/>
            <person name="Gojobori T."/>
            <person name="Itoh T."/>
            <person name="Niimura Y."/>
            <person name="Fujii Y."/>
            <person name="Habara T."/>
            <person name="Sakai H."/>
            <person name="Sato Y."/>
            <person name="Wilson G."/>
            <person name="Kumar K."/>
            <person name="McCouch S."/>
            <person name="Juretic N."/>
            <person name="Hoen D."/>
            <person name="Wright S."/>
            <person name="Bruskiewich R."/>
            <person name="Bureau T."/>
            <person name="Miyao A."/>
            <person name="Hirochika H."/>
            <person name="Nishikawa T."/>
            <person name="Kadowaki K."/>
            <person name="Sugiura M."/>
            <person name="Burr B."/>
            <person name="Sasaki T."/>
        </authorList>
    </citation>
    <scope>NUCLEOTIDE SEQUENCE [LARGE SCALE GENOMIC DNA]</scope>
    <source>
        <strain evidence="3">cv. Nipponbare</strain>
    </source>
</reference>
<keyword evidence="3" id="KW-1185">Reference proteome</keyword>
<dbReference type="PaxDb" id="39947-A0A0P0XF62"/>
<feature type="region of interest" description="Disordered" evidence="1">
    <location>
        <begin position="16"/>
        <end position="88"/>
    </location>
</feature>
<accession>A0A0P0XF62</accession>
<feature type="compositionally biased region" description="Low complexity" evidence="1">
    <location>
        <begin position="49"/>
        <end position="63"/>
    </location>
</feature>
<name>A0A0P0XF62_ORYSJ</name>
<reference evidence="2 3" key="2">
    <citation type="journal article" date="2013" name="Plant Cell Physiol.">
        <title>Rice Annotation Project Database (RAP-DB): an integrative and interactive database for rice genomics.</title>
        <authorList>
            <person name="Sakai H."/>
            <person name="Lee S.S."/>
            <person name="Tanaka T."/>
            <person name="Numa H."/>
            <person name="Kim J."/>
            <person name="Kawahara Y."/>
            <person name="Wakimoto H."/>
            <person name="Yang C.C."/>
            <person name="Iwamoto M."/>
            <person name="Abe T."/>
            <person name="Yamada Y."/>
            <person name="Muto A."/>
            <person name="Inokuchi H."/>
            <person name="Ikemura T."/>
            <person name="Matsumoto T."/>
            <person name="Sasaki T."/>
            <person name="Itoh T."/>
        </authorList>
    </citation>
    <scope>NUCLEOTIDE SEQUENCE [LARGE SCALE GENOMIC DNA]</scope>
    <source>
        <strain evidence="3">cv. Nipponbare</strain>
    </source>
</reference>
<evidence type="ECO:0000313" key="2">
    <source>
        <dbReference type="EMBL" id="BAT04968.1"/>
    </source>
</evidence>
<dbReference type="AlphaFoldDB" id="A0A0P0XF62"/>
<gene>
    <name evidence="2" type="ordered locus">Os08g0336200</name>
    <name evidence="2" type="ORF">OSNPB_080336200</name>
</gene>
<sequence>KLQALSLSPSLQSITAGRRSKFPHNRPSALFVRRLQPPSPSRVSRRSRPFLPLAAPSPSSLCACEEEGRKQEEERRGEEEEIKEKEED</sequence>
<evidence type="ECO:0000313" key="3">
    <source>
        <dbReference type="Proteomes" id="UP000059680"/>
    </source>
</evidence>
<dbReference type="Gramene" id="Os08t0336200-01">
    <property type="protein sequence ID" value="Os08t0336200-01"/>
    <property type="gene ID" value="Os08g0336200"/>
</dbReference>
<evidence type="ECO:0000256" key="1">
    <source>
        <dbReference type="SAM" id="MobiDB-lite"/>
    </source>
</evidence>
<protein>
    <submittedName>
        <fullName evidence="2">Os08g0336200 protein</fullName>
    </submittedName>
</protein>
<dbReference type="Proteomes" id="UP000059680">
    <property type="component" value="Chromosome 8"/>
</dbReference>
<dbReference type="SMR" id="A0A0P0XF62"/>
<feature type="compositionally biased region" description="Basic and acidic residues" evidence="1">
    <location>
        <begin position="66"/>
        <end position="88"/>
    </location>
</feature>